<evidence type="ECO:0000313" key="3">
    <source>
        <dbReference type="Proteomes" id="UP000020681"/>
    </source>
</evidence>
<evidence type="ECO:0000313" key="2">
    <source>
        <dbReference type="EMBL" id="EUA93542.1"/>
    </source>
</evidence>
<evidence type="ECO:0000256" key="1">
    <source>
        <dbReference type="SAM" id="MobiDB-lite"/>
    </source>
</evidence>
<comment type="caution">
    <text evidence="2">The sequence shown here is derived from an EMBL/GenBank/DDBJ whole genome shotgun (WGS) entry which is preliminary data.</text>
</comment>
<accession>A0ABP3AR49</accession>
<gene>
    <name evidence="2" type="ORF">I551_9198</name>
</gene>
<feature type="compositionally biased region" description="Low complexity" evidence="1">
    <location>
        <begin position="9"/>
        <end position="23"/>
    </location>
</feature>
<dbReference type="EMBL" id="JAOL01000058">
    <property type="protein sequence ID" value="EUA93542.1"/>
    <property type="molecule type" value="Genomic_DNA"/>
</dbReference>
<keyword evidence="3" id="KW-1185">Reference proteome</keyword>
<feature type="region of interest" description="Disordered" evidence="1">
    <location>
        <begin position="1"/>
        <end position="26"/>
    </location>
</feature>
<sequence>MSELRLVGAPATDPDATPSPLDTEVPSGNVTAVWRPFQPITKALGRCQGSGVVD</sequence>
<protein>
    <submittedName>
        <fullName evidence="2">Uncharacterized protein</fullName>
    </submittedName>
</protein>
<dbReference type="Proteomes" id="UP000020681">
    <property type="component" value="Unassembled WGS sequence"/>
</dbReference>
<name>A0ABP3AR49_MYCUL</name>
<reference evidence="2 3" key="1">
    <citation type="submission" date="2014-01" db="EMBL/GenBank/DDBJ databases">
        <authorList>
            <person name="Dobos K."/>
            <person name="Lenaerts A."/>
            <person name="Ordway D."/>
            <person name="DeGroote M.A."/>
            <person name="Parker T."/>
            <person name="Sizemore C."/>
            <person name="Tallon L.J."/>
            <person name="Sadzewicz L.K."/>
            <person name="Sengamalay N."/>
            <person name="Fraser C.M."/>
            <person name="Hine E."/>
            <person name="Shefchek K.A."/>
            <person name="Das S.P."/>
            <person name="Tettelin H."/>
        </authorList>
    </citation>
    <scope>NUCLEOTIDE SEQUENCE [LARGE SCALE GENOMIC DNA]</scope>
    <source>
        <strain evidence="2 3">Harvey</strain>
    </source>
</reference>
<proteinExistence type="predicted"/>
<organism evidence="2 3">
    <name type="scientific">Mycobacterium ulcerans str. Harvey</name>
    <dbReference type="NCBI Taxonomy" id="1299332"/>
    <lineage>
        <taxon>Bacteria</taxon>
        <taxon>Bacillati</taxon>
        <taxon>Actinomycetota</taxon>
        <taxon>Actinomycetes</taxon>
        <taxon>Mycobacteriales</taxon>
        <taxon>Mycobacteriaceae</taxon>
        <taxon>Mycobacterium</taxon>
        <taxon>Mycobacterium ulcerans group</taxon>
    </lineage>
</organism>